<dbReference type="PANTHER" id="PTHR45786:SF74">
    <property type="entry name" value="ATP-DEPENDENT DNA HELICASE"/>
    <property type="match status" value="1"/>
</dbReference>
<comment type="caution">
    <text evidence="2">The sequence shown here is derived from an EMBL/GenBank/DDBJ whole genome shotgun (WGS) entry which is preliminary data.</text>
</comment>
<dbReference type="Proteomes" id="UP001372338">
    <property type="component" value="Unassembled WGS sequence"/>
</dbReference>
<sequence length="416" mass="47334">MEEKDGESSQMRSCDSEFTAKTFIPTSIVRLQPGRTILSSRAPNQSSDLKFCDENFVKKTNESQSGLTDITNTINASRRRMKRVLQFDDELVRILSKYFEDITDDVGELRTDKYDANEYLGIRYCNKHVHGPKNHGISDADIALRNTHNDKENLYVSNAVVNNDIPESSSNRKRNCTLDSGNLNLCNNQNPNIPGPSNRRKRKRKVQAAHQNQPCTNRGRQLLVIGQTHEDGQAQQSPMSNNELFHFDLDEYTYDDCGDPNQLCQWCGAKFWIRERIAESSALNPIYTLCCSRGKIQLPLLTAPPLYLQSLMFDEKNVQGKHFKEKIRAYNSMFSFTSMGGKLDKSVNDGRGRFVYRLSGQNHHRIGSLLPAHDQSPKFAQLYIYDTHNEVENRINALSCSREDSSSDGVASRIFS</sequence>
<gene>
    <name evidence="2" type="ORF">RIF29_01929</name>
</gene>
<protein>
    <submittedName>
        <fullName evidence="2">Uncharacterized protein</fullName>
    </submittedName>
</protein>
<proteinExistence type="predicted"/>
<accession>A0AAN9P8R4</accession>
<dbReference type="AlphaFoldDB" id="A0AAN9P8R4"/>
<feature type="region of interest" description="Disordered" evidence="1">
    <location>
        <begin position="187"/>
        <end position="213"/>
    </location>
</feature>
<organism evidence="2 3">
    <name type="scientific">Crotalaria pallida</name>
    <name type="common">Smooth rattlebox</name>
    <name type="synonym">Crotalaria striata</name>
    <dbReference type="NCBI Taxonomy" id="3830"/>
    <lineage>
        <taxon>Eukaryota</taxon>
        <taxon>Viridiplantae</taxon>
        <taxon>Streptophyta</taxon>
        <taxon>Embryophyta</taxon>
        <taxon>Tracheophyta</taxon>
        <taxon>Spermatophyta</taxon>
        <taxon>Magnoliopsida</taxon>
        <taxon>eudicotyledons</taxon>
        <taxon>Gunneridae</taxon>
        <taxon>Pentapetalae</taxon>
        <taxon>rosids</taxon>
        <taxon>fabids</taxon>
        <taxon>Fabales</taxon>
        <taxon>Fabaceae</taxon>
        <taxon>Papilionoideae</taxon>
        <taxon>50 kb inversion clade</taxon>
        <taxon>genistoids sensu lato</taxon>
        <taxon>core genistoids</taxon>
        <taxon>Crotalarieae</taxon>
        <taxon>Crotalaria</taxon>
    </lineage>
</organism>
<name>A0AAN9P8R4_CROPI</name>
<dbReference type="PANTHER" id="PTHR45786">
    <property type="entry name" value="DNA BINDING PROTEIN-LIKE"/>
    <property type="match status" value="1"/>
</dbReference>
<dbReference type="EMBL" id="JAYWIO010000001">
    <property type="protein sequence ID" value="KAK7288469.1"/>
    <property type="molecule type" value="Genomic_DNA"/>
</dbReference>
<reference evidence="2 3" key="1">
    <citation type="submission" date="2024-01" db="EMBL/GenBank/DDBJ databases">
        <title>The genomes of 5 underutilized Papilionoideae crops provide insights into root nodulation and disease resistanc.</title>
        <authorList>
            <person name="Yuan L."/>
        </authorList>
    </citation>
    <scope>NUCLEOTIDE SEQUENCE [LARGE SCALE GENOMIC DNA]</scope>
    <source>
        <strain evidence="2">ZHUSHIDOU_FW_LH</strain>
        <tissue evidence="2">Leaf</tissue>
    </source>
</reference>
<evidence type="ECO:0000256" key="1">
    <source>
        <dbReference type="SAM" id="MobiDB-lite"/>
    </source>
</evidence>
<evidence type="ECO:0000313" key="2">
    <source>
        <dbReference type="EMBL" id="KAK7288469.1"/>
    </source>
</evidence>
<feature type="compositionally biased region" description="Basic residues" evidence="1">
    <location>
        <begin position="198"/>
        <end position="207"/>
    </location>
</feature>
<keyword evidence="3" id="KW-1185">Reference proteome</keyword>
<evidence type="ECO:0000313" key="3">
    <source>
        <dbReference type="Proteomes" id="UP001372338"/>
    </source>
</evidence>